<proteinExistence type="predicted"/>
<keyword evidence="5" id="KW-0862">Zinc</keyword>
<accession>A0A061IVM9</accession>
<feature type="region of interest" description="Disordered" evidence="6">
    <location>
        <begin position="488"/>
        <end position="516"/>
    </location>
</feature>
<dbReference type="InterPro" id="IPR036034">
    <property type="entry name" value="PDZ_sf"/>
</dbReference>
<feature type="compositionally biased region" description="Low complexity" evidence="6">
    <location>
        <begin position="264"/>
        <end position="275"/>
    </location>
</feature>
<evidence type="ECO:0000313" key="8">
    <source>
        <dbReference type="EMBL" id="ESL06125.1"/>
    </source>
</evidence>
<keyword evidence="2" id="KW-0677">Repeat</keyword>
<feature type="region of interest" description="Disordered" evidence="6">
    <location>
        <begin position="310"/>
        <end position="330"/>
    </location>
</feature>
<reference evidence="8 9" key="1">
    <citation type="submission" date="2013-07" db="EMBL/GenBank/DDBJ databases">
        <authorList>
            <person name="Stoco P.H."/>
            <person name="Wagner G."/>
            <person name="Gerber A."/>
            <person name="Zaha A."/>
            <person name="Thompson C."/>
            <person name="Bartholomeu D.C."/>
            <person name="Luckemeyer D.D."/>
            <person name="Bahia D."/>
            <person name="Loreto E."/>
            <person name="Prestes E.B."/>
            <person name="Lima F.M."/>
            <person name="Rodrigues-Luiz G."/>
            <person name="Vallejo G.A."/>
            <person name="Filho J.F."/>
            <person name="Monteiro K.M."/>
            <person name="Tyler K.M."/>
            <person name="de Almeida L.G."/>
            <person name="Ortiz M.F."/>
            <person name="Siervo M.A."/>
            <person name="de Moraes M.H."/>
            <person name="Cunha O.L."/>
            <person name="Mendonca-Neto R."/>
            <person name="Silva R."/>
            <person name="Teixeira S.M."/>
            <person name="Murta S.M."/>
            <person name="Sincero T.C."/>
            <person name="Mendes T.A."/>
            <person name="Urmenyi T.P."/>
            <person name="Silva V.G."/>
            <person name="da Rocha W.D."/>
            <person name="Andersson B."/>
            <person name="Romanha A.J."/>
            <person name="Steindel M."/>
            <person name="de Vasconcelos A.T."/>
            <person name="Grisard E.C."/>
        </authorList>
    </citation>
    <scope>NUCLEOTIDE SEQUENCE [LARGE SCALE GENOMIC DNA]</scope>
    <source>
        <strain evidence="8 9">SC58</strain>
    </source>
</reference>
<evidence type="ECO:0000256" key="2">
    <source>
        <dbReference type="ARBA" id="ARBA00022737"/>
    </source>
</evidence>
<dbReference type="InterPro" id="IPR007583">
    <property type="entry name" value="GRASP55_65"/>
</dbReference>
<keyword evidence="4" id="KW-0472">Membrane</keyword>
<dbReference type="VEuPathDB" id="TriTrypDB:TRSC58_06206"/>
<dbReference type="GO" id="GO:0000139">
    <property type="term" value="C:Golgi membrane"/>
    <property type="evidence" value="ECO:0007669"/>
    <property type="project" value="UniProtKB-SubCell"/>
</dbReference>
<evidence type="ECO:0000259" key="7">
    <source>
        <dbReference type="PROSITE" id="PS51865"/>
    </source>
</evidence>
<dbReference type="GO" id="GO:0007030">
    <property type="term" value="P:Golgi organization"/>
    <property type="evidence" value="ECO:0007669"/>
    <property type="project" value="TreeGrafter"/>
</dbReference>
<dbReference type="SUPFAM" id="SSF50156">
    <property type="entry name" value="PDZ domain-like"/>
    <property type="match status" value="1"/>
</dbReference>
<dbReference type="Pfam" id="PF04495">
    <property type="entry name" value="GRASP55_65"/>
    <property type="match status" value="1"/>
</dbReference>
<sequence>MGQKESKKDNTLRDICGLQVARVLPGSPAHVAGLVPFFDIITAVDDVSFTDGRDAVTEFRSRVSQRENQLLSLKVYNLRVRAHRDVVCSPTSSWGGTGLLGCIIEWCHAEDCIERSWHIVGILSGTPAARCDEIEAQRDYIIGMQRPEEPVVALIKDEDDFYGRVEMWRSLQRVAFERLNRNLKNFPQRADSAAAASADLGKLIFLIYDSAANEVKEVAVDLGPDVDAPLGLDLASGLLHSLITFTSTEERKNVSESSGGTDCNKSNSNDNGGSSKNRKDNLPLMTTFFLHSGKAERCLPTVQSQTLPAMSLEQEPHTEPRETVPTRPLPLSAPQKNLSPLAFHHFPMPPSKLPAEKEGDTQGRYPFVAQSAIEMKSDMPAEAKVEAAVPSGRTFPSLGRPTIPIISRSRPTAVISNGVEGMPPAHVGPKNVAAYAPPPVMTQTGDKPQMQQDEEPLATNTSSVLRRGPVADVASGTDASLTANATVHPPLLPEFPEVPPPLHFPTIRPATPTGQD</sequence>
<evidence type="ECO:0000313" key="9">
    <source>
        <dbReference type="Proteomes" id="UP000031737"/>
    </source>
</evidence>
<feature type="compositionally biased region" description="Polar residues" evidence="6">
    <location>
        <begin position="441"/>
        <end position="451"/>
    </location>
</feature>
<keyword evidence="5" id="KW-0479">Metal-binding</keyword>
<evidence type="ECO:0000256" key="5">
    <source>
        <dbReference type="PIRSR" id="PIRSR607583-1"/>
    </source>
</evidence>
<comment type="subcellular location">
    <subcellularLocation>
        <location evidence="1">Golgi apparatus membrane</location>
    </subcellularLocation>
</comment>
<dbReference type="Proteomes" id="UP000031737">
    <property type="component" value="Unassembled WGS sequence"/>
</dbReference>
<feature type="region of interest" description="Disordered" evidence="6">
    <location>
        <begin position="440"/>
        <end position="467"/>
    </location>
</feature>
<feature type="domain" description="PDZ GRASP-type" evidence="7">
    <location>
        <begin position="16"/>
        <end position="109"/>
    </location>
</feature>
<organism evidence="8 9">
    <name type="scientific">Trypanosoma rangeli SC58</name>
    <dbReference type="NCBI Taxonomy" id="429131"/>
    <lineage>
        <taxon>Eukaryota</taxon>
        <taxon>Discoba</taxon>
        <taxon>Euglenozoa</taxon>
        <taxon>Kinetoplastea</taxon>
        <taxon>Metakinetoplastina</taxon>
        <taxon>Trypanosomatida</taxon>
        <taxon>Trypanosomatidae</taxon>
        <taxon>Trypanosoma</taxon>
        <taxon>Herpetosoma</taxon>
    </lineage>
</organism>
<evidence type="ECO:0000256" key="1">
    <source>
        <dbReference type="ARBA" id="ARBA00004394"/>
    </source>
</evidence>
<dbReference type="EMBL" id="AUPL01006206">
    <property type="protein sequence ID" value="ESL06125.1"/>
    <property type="molecule type" value="Genomic_DNA"/>
</dbReference>
<comment type="caution">
    <text evidence="8">The sequence shown here is derived from an EMBL/GenBank/DDBJ whole genome shotgun (WGS) entry which is preliminary data.</text>
</comment>
<dbReference type="PANTHER" id="PTHR12893">
    <property type="entry name" value="GOLGI REASSEMBLY STACKING PROTEIN GRASP"/>
    <property type="match status" value="1"/>
</dbReference>
<dbReference type="PROSITE" id="PS51865">
    <property type="entry name" value="PDZ_GRASP"/>
    <property type="match status" value="1"/>
</dbReference>
<dbReference type="PANTHER" id="PTHR12893:SF0">
    <property type="entry name" value="GRASP65"/>
    <property type="match status" value="1"/>
</dbReference>
<dbReference type="InterPro" id="IPR024958">
    <property type="entry name" value="GRASP_PDZ"/>
</dbReference>
<dbReference type="Gene3D" id="2.30.42.10">
    <property type="match status" value="2"/>
</dbReference>
<dbReference type="GO" id="GO:0046872">
    <property type="term" value="F:metal ion binding"/>
    <property type="evidence" value="ECO:0007669"/>
    <property type="project" value="UniProtKB-KW"/>
</dbReference>
<dbReference type="OrthoDB" id="3318at2759"/>
<evidence type="ECO:0000256" key="6">
    <source>
        <dbReference type="SAM" id="MobiDB-lite"/>
    </source>
</evidence>
<keyword evidence="3" id="KW-0333">Golgi apparatus</keyword>
<keyword evidence="9" id="KW-1185">Reference proteome</keyword>
<name>A0A061IVM9_TRYRA</name>
<evidence type="ECO:0000256" key="3">
    <source>
        <dbReference type="ARBA" id="ARBA00023034"/>
    </source>
</evidence>
<gene>
    <name evidence="8" type="ORF">TRSC58_06206</name>
</gene>
<feature type="binding site" evidence="5">
    <location>
        <position position="107"/>
    </location>
    <ligand>
        <name>Zn(2+)</name>
        <dbReference type="ChEBI" id="CHEBI:29105"/>
    </ligand>
</feature>
<protein>
    <submittedName>
        <fullName evidence="8">Golgi family reassembly stacking protein (GRASP like proteinue)</fullName>
    </submittedName>
</protein>
<evidence type="ECO:0000256" key="4">
    <source>
        <dbReference type="ARBA" id="ARBA00023136"/>
    </source>
</evidence>
<dbReference type="AlphaFoldDB" id="A0A061IVM9"/>
<feature type="compositionally biased region" description="Pro residues" evidence="6">
    <location>
        <begin position="490"/>
        <end position="503"/>
    </location>
</feature>
<feature type="compositionally biased region" description="Basic and acidic residues" evidence="6">
    <location>
        <begin position="314"/>
        <end position="324"/>
    </location>
</feature>
<feature type="region of interest" description="Disordered" evidence="6">
    <location>
        <begin position="249"/>
        <end position="281"/>
    </location>
</feature>